<keyword evidence="3" id="KW-1185">Reference proteome</keyword>
<dbReference type="InterPro" id="IPR036941">
    <property type="entry name" value="Rcpt_L-dom_sf"/>
</dbReference>
<sequence length="262" mass="29796">MFCNAKDDNDIQEFYKAKECDLKCIFPTQNLTSITVETFPKSCGTVCTELVINQFCDLSEEQLGMTFENMKHLIGGLEVINTKYKSGSFLAGLESIECYNNDITWSLNNKMVELGLLNLSSIICSAFQVFSNLKKLNMPSLKTMESTNPNNSRVEIFITSDSFDFCITIQEMRMLMDIPTADVDHIFGKFCKPELTEKLCKKPEEGCVEIYGNVEIGPSTDVDRLKDVEVIYGSLTIKGTKLKDFKFLKKLKYVAQMEREYP</sequence>
<dbReference type="InParanoid" id="G0MUA1"/>
<dbReference type="eggNOG" id="ENOG502THDH">
    <property type="taxonomic scope" value="Eukaryota"/>
</dbReference>
<dbReference type="OrthoDB" id="5789728at2759"/>
<dbReference type="HOGENOM" id="CLU_028064_0_0_1"/>
<dbReference type="OMA" id="YNNDITW"/>
<dbReference type="InterPro" id="IPR000494">
    <property type="entry name" value="Rcpt_L-dom"/>
</dbReference>
<protein>
    <recommendedName>
        <fullName evidence="1">Receptor L-domain domain-containing protein</fullName>
    </recommendedName>
</protein>
<proteinExistence type="predicted"/>
<gene>
    <name evidence="2" type="ORF">CAEBREN_11790</name>
</gene>
<dbReference type="AlphaFoldDB" id="G0MUA1"/>
<organism evidence="3">
    <name type="scientific">Caenorhabditis brenneri</name>
    <name type="common">Nematode worm</name>
    <dbReference type="NCBI Taxonomy" id="135651"/>
    <lineage>
        <taxon>Eukaryota</taxon>
        <taxon>Metazoa</taxon>
        <taxon>Ecdysozoa</taxon>
        <taxon>Nematoda</taxon>
        <taxon>Chromadorea</taxon>
        <taxon>Rhabditida</taxon>
        <taxon>Rhabditina</taxon>
        <taxon>Rhabditomorpha</taxon>
        <taxon>Rhabditoidea</taxon>
        <taxon>Rhabditidae</taxon>
        <taxon>Peloderinae</taxon>
        <taxon>Caenorhabditis</taxon>
    </lineage>
</organism>
<dbReference type="PANTHER" id="PTHR21662">
    <property type="entry name" value="RECEPTOR PROTEIN-TYROSINE KINASE"/>
    <property type="match status" value="1"/>
</dbReference>
<evidence type="ECO:0000313" key="2">
    <source>
        <dbReference type="EMBL" id="EGT44132.1"/>
    </source>
</evidence>
<feature type="domain" description="Receptor L-domain" evidence="1">
    <location>
        <begin position="206"/>
        <end position="257"/>
    </location>
</feature>
<dbReference type="PANTHER" id="PTHR21662:SF59">
    <property type="entry name" value="RECEPTOR PROTEIN-TYROSINE KINASE"/>
    <property type="match status" value="1"/>
</dbReference>
<accession>G0MUA1</accession>
<evidence type="ECO:0000259" key="1">
    <source>
        <dbReference type="Pfam" id="PF01030"/>
    </source>
</evidence>
<dbReference type="EMBL" id="GL379812">
    <property type="protein sequence ID" value="EGT44132.1"/>
    <property type="molecule type" value="Genomic_DNA"/>
</dbReference>
<evidence type="ECO:0000313" key="3">
    <source>
        <dbReference type="Proteomes" id="UP000008068"/>
    </source>
</evidence>
<dbReference type="Gene3D" id="3.80.20.20">
    <property type="entry name" value="Receptor L-domain"/>
    <property type="match status" value="1"/>
</dbReference>
<dbReference type="SUPFAM" id="SSF52058">
    <property type="entry name" value="L domain-like"/>
    <property type="match status" value="2"/>
</dbReference>
<dbReference type="Pfam" id="PF01030">
    <property type="entry name" value="Recep_L_domain"/>
    <property type="match status" value="1"/>
</dbReference>
<reference evidence="3" key="1">
    <citation type="submission" date="2011-07" db="EMBL/GenBank/DDBJ databases">
        <authorList>
            <consortium name="Caenorhabditis brenneri Sequencing and Analysis Consortium"/>
            <person name="Wilson R.K."/>
        </authorList>
    </citation>
    <scope>NUCLEOTIDE SEQUENCE [LARGE SCALE GENOMIC DNA]</scope>
    <source>
        <strain evidence="3">PB2801</strain>
    </source>
</reference>
<dbReference type="InterPro" id="IPR053079">
    <property type="entry name" value="SPS2_domain"/>
</dbReference>
<name>G0MUA1_CAEBE</name>
<dbReference type="Proteomes" id="UP000008068">
    <property type="component" value="Unassembled WGS sequence"/>
</dbReference>